<dbReference type="Pfam" id="PF21956">
    <property type="entry name" value="DUF6922"/>
    <property type="match status" value="1"/>
</dbReference>
<evidence type="ECO:0000259" key="1">
    <source>
        <dbReference type="PROSITE" id="PS50943"/>
    </source>
</evidence>
<dbReference type="SMART" id="SM00530">
    <property type="entry name" value="HTH_XRE"/>
    <property type="match status" value="1"/>
</dbReference>
<evidence type="ECO:0000313" key="5">
    <source>
        <dbReference type="Proteomes" id="UP000482671"/>
    </source>
</evidence>
<accession>A0A412LS24</accession>
<evidence type="ECO:0000313" key="4">
    <source>
        <dbReference type="Proteomes" id="UP000434916"/>
    </source>
</evidence>
<dbReference type="InterPro" id="IPR053830">
    <property type="entry name" value="DUF6922"/>
</dbReference>
<dbReference type="SUPFAM" id="SSF47413">
    <property type="entry name" value="lambda repressor-like DNA-binding domains"/>
    <property type="match status" value="1"/>
</dbReference>
<dbReference type="AlphaFoldDB" id="A0A412LS24"/>
<dbReference type="GO" id="GO:0003677">
    <property type="term" value="F:DNA binding"/>
    <property type="evidence" value="ECO:0007669"/>
    <property type="project" value="InterPro"/>
</dbReference>
<dbReference type="PROSITE" id="PS50943">
    <property type="entry name" value="HTH_CROC1"/>
    <property type="match status" value="1"/>
</dbReference>
<dbReference type="EMBL" id="WNDD01000034">
    <property type="protein sequence ID" value="MTV03818.1"/>
    <property type="molecule type" value="Genomic_DNA"/>
</dbReference>
<evidence type="ECO:0000313" key="2">
    <source>
        <dbReference type="EMBL" id="MTU41469.1"/>
    </source>
</evidence>
<dbReference type="CDD" id="cd00093">
    <property type="entry name" value="HTH_XRE"/>
    <property type="match status" value="1"/>
</dbReference>
<dbReference type="InterPro" id="IPR010982">
    <property type="entry name" value="Lambda_DNA-bd_dom_sf"/>
</dbReference>
<dbReference type="InterPro" id="IPR001387">
    <property type="entry name" value="Cro/C1-type_HTH"/>
</dbReference>
<reference evidence="4 5" key="1">
    <citation type="journal article" date="2019" name="Nat. Med.">
        <title>A library of human gut bacterial isolates paired with longitudinal multiomics data enables mechanistic microbiome research.</title>
        <authorList>
            <person name="Poyet M."/>
            <person name="Groussin M."/>
            <person name="Gibbons S.M."/>
            <person name="Avila-Pacheco J."/>
            <person name="Jiang X."/>
            <person name="Kearney S.M."/>
            <person name="Perrotta A.R."/>
            <person name="Berdy B."/>
            <person name="Zhao S."/>
            <person name="Lieberman T.D."/>
            <person name="Swanson P.K."/>
            <person name="Smith M."/>
            <person name="Roesemann S."/>
            <person name="Alexander J.E."/>
            <person name="Rich S.A."/>
            <person name="Livny J."/>
            <person name="Vlamakis H."/>
            <person name="Clish C."/>
            <person name="Bullock K."/>
            <person name="Deik A."/>
            <person name="Scott J."/>
            <person name="Pierce K.A."/>
            <person name="Xavier R.J."/>
            <person name="Alm E.J."/>
        </authorList>
    </citation>
    <scope>NUCLEOTIDE SEQUENCE [LARGE SCALE GENOMIC DNA]</scope>
    <source>
        <strain evidence="3 5">BIOML-A11</strain>
        <strain evidence="2 4">BIOML-A29</strain>
    </source>
</reference>
<dbReference type="Proteomes" id="UP000482671">
    <property type="component" value="Unassembled WGS sequence"/>
</dbReference>
<comment type="caution">
    <text evidence="3">The sequence shown here is derived from an EMBL/GenBank/DDBJ whole genome shotgun (WGS) entry which is preliminary data.</text>
</comment>
<dbReference type="EMBL" id="WNCN01000038">
    <property type="protein sequence ID" value="MTU41469.1"/>
    <property type="molecule type" value="Genomic_DNA"/>
</dbReference>
<organism evidence="3 5">
    <name type="scientific">Parabacteroides merdae</name>
    <dbReference type="NCBI Taxonomy" id="46503"/>
    <lineage>
        <taxon>Bacteria</taxon>
        <taxon>Pseudomonadati</taxon>
        <taxon>Bacteroidota</taxon>
        <taxon>Bacteroidia</taxon>
        <taxon>Bacteroidales</taxon>
        <taxon>Tannerellaceae</taxon>
        <taxon>Parabacteroides</taxon>
    </lineage>
</organism>
<gene>
    <name evidence="2" type="ORF">GMD82_18880</name>
    <name evidence="3" type="ORF">GME02_19725</name>
</gene>
<dbReference type="RefSeq" id="WP_032541952.1">
    <property type="nucleotide sequence ID" value="NZ_JADNHS010000027.1"/>
</dbReference>
<feature type="domain" description="HTH cro/C1-type" evidence="1">
    <location>
        <begin position="20"/>
        <end position="74"/>
    </location>
</feature>
<sequence length="174" mass="20954">MNIKYEKYLSMEDVPAGKILDVILKKRNISQKKLAHMSNEYPQRICDYIKGERKFTIKASISIEKALNINIEGFFFKIQANHDIYTFIMKEERKKHPDLSKLSKGLFWDTRIDKINWIRNKEWVIQRAFEYGNDIEIKEIIRFYGIETIKQVIPNIKNKWNSNTRNDNYQKYIL</sequence>
<proteinExistence type="predicted"/>
<dbReference type="Proteomes" id="UP000434916">
    <property type="component" value="Unassembled WGS sequence"/>
</dbReference>
<name>A0A412LS24_9BACT</name>
<evidence type="ECO:0000313" key="3">
    <source>
        <dbReference type="EMBL" id="MTV03818.1"/>
    </source>
</evidence>
<protein>
    <submittedName>
        <fullName evidence="3">Helix-turn-helix domain-containing protein</fullName>
    </submittedName>
</protein>
<dbReference type="Pfam" id="PF01381">
    <property type="entry name" value="HTH_3"/>
    <property type="match status" value="1"/>
</dbReference>
<keyword evidence="4" id="KW-1185">Reference proteome</keyword>
<dbReference type="Gene3D" id="1.10.260.40">
    <property type="entry name" value="lambda repressor-like DNA-binding domains"/>
    <property type="match status" value="1"/>
</dbReference>